<accession>R3W6B6</accession>
<dbReference type="Pfam" id="PF08220">
    <property type="entry name" value="HTH_DeoR"/>
    <property type="match status" value="1"/>
</dbReference>
<evidence type="ECO:0000256" key="1">
    <source>
        <dbReference type="ARBA" id="ARBA00023015"/>
    </source>
</evidence>
<gene>
    <name evidence="4" type="ORF">UC3_02099</name>
</gene>
<evidence type="ECO:0000259" key="3">
    <source>
        <dbReference type="PROSITE" id="PS51000"/>
    </source>
</evidence>
<reference evidence="4 5" key="1">
    <citation type="submission" date="2013-02" db="EMBL/GenBank/DDBJ databases">
        <title>The Genome Sequence of Enterococcus phoeniculicola BAA-412.</title>
        <authorList>
            <consortium name="The Broad Institute Genome Sequencing Platform"/>
            <consortium name="The Broad Institute Genome Sequencing Center for Infectious Disease"/>
            <person name="Earl A.M."/>
            <person name="Gilmore M.S."/>
            <person name="Lebreton F."/>
            <person name="Walker B."/>
            <person name="Young S.K."/>
            <person name="Zeng Q."/>
            <person name="Gargeya S."/>
            <person name="Fitzgerald M."/>
            <person name="Haas B."/>
            <person name="Abouelleil A."/>
            <person name="Alvarado L."/>
            <person name="Arachchi H.M."/>
            <person name="Berlin A.M."/>
            <person name="Chapman S.B."/>
            <person name="Dewar J."/>
            <person name="Goldberg J."/>
            <person name="Griggs A."/>
            <person name="Gujja S."/>
            <person name="Hansen M."/>
            <person name="Howarth C."/>
            <person name="Imamovic A."/>
            <person name="Larimer J."/>
            <person name="McCowan C."/>
            <person name="Murphy C."/>
            <person name="Neiman D."/>
            <person name="Pearson M."/>
            <person name="Priest M."/>
            <person name="Roberts A."/>
            <person name="Saif S."/>
            <person name="Shea T."/>
            <person name="Sisk P."/>
            <person name="Sykes S."/>
            <person name="Wortman J."/>
            <person name="Nusbaum C."/>
            <person name="Birren B."/>
        </authorList>
    </citation>
    <scope>NUCLEOTIDE SEQUENCE [LARGE SCALE GENOMIC DNA]</scope>
    <source>
        <strain evidence="4 5">ATCC BAA-412</strain>
    </source>
</reference>
<dbReference type="SUPFAM" id="SSF100950">
    <property type="entry name" value="NagB/RpiA/CoA transferase-like"/>
    <property type="match status" value="1"/>
</dbReference>
<dbReference type="InterPro" id="IPR014036">
    <property type="entry name" value="DeoR-like_C"/>
</dbReference>
<dbReference type="SMART" id="SM00420">
    <property type="entry name" value="HTH_DEOR"/>
    <property type="match status" value="1"/>
</dbReference>
<dbReference type="SUPFAM" id="SSF46785">
    <property type="entry name" value="Winged helix' DNA-binding domain"/>
    <property type="match status" value="1"/>
</dbReference>
<evidence type="ECO:0000313" key="5">
    <source>
        <dbReference type="Proteomes" id="UP000013785"/>
    </source>
</evidence>
<dbReference type="InterPro" id="IPR036388">
    <property type="entry name" value="WH-like_DNA-bd_sf"/>
</dbReference>
<dbReference type="GO" id="GO:0003700">
    <property type="term" value="F:DNA-binding transcription factor activity"/>
    <property type="evidence" value="ECO:0007669"/>
    <property type="project" value="InterPro"/>
</dbReference>
<dbReference type="SMART" id="SM01134">
    <property type="entry name" value="DeoRC"/>
    <property type="match status" value="1"/>
</dbReference>
<dbReference type="PROSITE" id="PS51000">
    <property type="entry name" value="HTH_DEOR_2"/>
    <property type="match status" value="1"/>
</dbReference>
<dbReference type="InterPro" id="IPR036390">
    <property type="entry name" value="WH_DNA-bd_sf"/>
</dbReference>
<keyword evidence="2" id="KW-0804">Transcription</keyword>
<dbReference type="AlphaFoldDB" id="R3W6B6"/>
<organism evidence="4 5">
    <name type="scientific">Enterococcus phoeniculicola ATCC BAA-412</name>
    <dbReference type="NCBI Taxonomy" id="1158610"/>
    <lineage>
        <taxon>Bacteria</taxon>
        <taxon>Bacillati</taxon>
        <taxon>Bacillota</taxon>
        <taxon>Bacilli</taxon>
        <taxon>Lactobacillales</taxon>
        <taxon>Enterococcaceae</taxon>
        <taxon>Enterococcus</taxon>
    </lineage>
</organism>
<dbReference type="InterPro" id="IPR050313">
    <property type="entry name" value="Carb_Metab_HTH_regulators"/>
</dbReference>
<dbReference type="Proteomes" id="UP000013785">
    <property type="component" value="Unassembled WGS sequence"/>
</dbReference>
<dbReference type="HOGENOM" id="CLU_060699_1_4_9"/>
<keyword evidence="5" id="KW-1185">Reference proteome</keyword>
<dbReference type="Pfam" id="PF00455">
    <property type="entry name" value="DeoRC"/>
    <property type="match status" value="1"/>
</dbReference>
<dbReference type="PATRIC" id="fig|1158610.3.peg.2095"/>
<evidence type="ECO:0000313" key="4">
    <source>
        <dbReference type="EMBL" id="EOL43122.1"/>
    </source>
</evidence>
<dbReference type="InterPro" id="IPR037171">
    <property type="entry name" value="NagB/RpiA_transferase-like"/>
</dbReference>
<dbReference type="Gene3D" id="1.10.10.10">
    <property type="entry name" value="Winged helix-like DNA-binding domain superfamily/Winged helix DNA-binding domain"/>
    <property type="match status" value="1"/>
</dbReference>
<comment type="caution">
    <text evidence="4">The sequence shown here is derived from an EMBL/GenBank/DDBJ whole genome shotgun (WGS) entry which is preliminary data.</text>
</comment>
<keyword evidence="1" id="KW-0805">Transcription regulation</keyword>
<name>R3W6B6_9ENTE</name>
<proteinExistence type="predicted"/>
<dbReference type="eggNOG" id="COG1349">
    <property type="taxonomic scope" value="Bacteria"/>
</dbReference>
<sequence length="253" mass="28192">MFTNERRQKILEMLEKKHSVTVEELVTCFDVSAATIRSDLNKLAETDLLIRTHGGATKNDEKAITEAERAYDIRKSVNLAEKQVIAKKAIRYIHANDCILLDASSTCYELAQLLLEYTEPLTVLTSGLRTASLLKENGQMTVIVLGGIVTPNSNAIEGSLGIDLLKKFNIDTFFTSSYAISAKDGLSDFKMYEAELKKLMIKESEQTIALIDSTKFEKKSIINFATLQEIQLIISDGKLPNETTSIYENISIV</sequence>
<dbReference type="EMBL" id="AJAT01000016">
    <property type="protein sequence ID" value="EOL43122.1"/>
    <property type="molecule type" value="Genomic_DNA"/>
</dbReference>
<feature type="domain" description="HTH deoR-type" evidence="3">
    <location>
        <begin position="3"/>
        <end position="58"/>
    </location>
</feature>
<protein>
    <recommendedName>
        <fullName evidence="3">HTH deoR-type domain-containing protein</fullName>
    </recommendedName>
</protein>
<dbReference type="PANTHER" id="PTHR30363">
    <property type="entry name" value="HTH-TYPE TRANSCRIPTIONAL REGULATOR SRLR-RELATED"/>
    <property type="match status" value="1"/>
</dbReference>
<dbReference type="RefSeq" id="WP_010768761.1">
    <property type="nucleotide sequence ID" value="NZ_ASWE01000002.1"/>
</dbReference>
<dbReference type="Gene3D" id="3.40.50.1360">
    <property type="match status" value="1"/>
</dbReference>
<dbReference type="OrthoDB" id="9798651at2"/>
<dbReference type="PRINTS" id="PR00037">
    <property type="entry name" value="HTHLACR"/>
</dbReference>
<dbReference type="STRING" id="154621.RV11_GL000661"/>
<dbReference type="InterPro" id="IPR001034">
    <property type="entry name" value="DeoR_HTH"/>
</dbReference>
<evidence type="ECO:0000256" key="2">
    <source>
        <dbReference type="ARBA" id="ARBA00023163"/>
    </source>
</evidence>
<dbReference type="PANTHER" id="PTHR30363:SF44">
    <property type="entry name" value="AGA OPERON TRANSCRIPTIONAL REPRESSOR-RELATED"/>
    <property type="match status" value="1"/>
</dbReference>